<name>A0A6D2KWW0_9BRAS</name>
<protein>
    <recommendedName>
        <fullName evidence="1">DUF7075 domain-containing protein</fullName>
    </recommendedName>
</protein>
<accession>A0A6D2KWW0</accession>
<dbReference type="InterPro" id="IPR055503">
    <property type="entry name" value="DUF7075"/>
</dbReference>
<dbReference type="Pfam" id="PF23272">
    <property type="entry name" value="DUF7075"/>
    <property type="match status" value="1"/>
</dbReference>
<dbReference type="PANTHER" id="PTHR31469">
    <property type="entry name" value="OS07G0633600 PROTEIN"/>
    <property type="match status" value="1"/>
</dbReference>
<keyword evidence="3" id="KW-1185">Reference proteome</keyword>
<dbReference type="EMBL" id="CACVBM020001706">
    <property type="protein sequence ID" value="CAA7057779.1"/>
    <property type="molecule type" value="Genomic_DNA"/>
</dbReference>
<evidence type="ECO:0000259" key="1">
    <source>
        <dbReference type="Pfam" id="PF23272"/>
    </source>
</evidence>
<organism evidence="2 3">
    <name type="scientific">Microthlaspi erraticum</name>
    <dbReference type="NCBI Taxonomy" id="1685480"/>
    <lineage>
        <taxon>Eukaryota</taxon>
        <taxon>Viridiplantae</taxon>
        <taxon>Streptophyta</taxon>
        <taxon>Embryophyta</taxon>
        <taxon>Tracheophyta</taxon>
        <taxon>Spermatophyta</taxon>
        <taxon>Magnoliopsida</taxon>
        <taxon>eudicotyledons</taxon>
        <taxon>Gunneridae</taxon>
        <taxon>Pentapetalae</taxon>
        <taxon>rosids</taxon>
        <taxon>malvids</taxon>
        <taxon>Brassicales</taxon>
        <taxon>Brassicaceae</taxon>
        <taxon>Coluteocarpeae</taxon>
        <taxon>Microthlaspi</taxon>
    </lineage>
</organism>
<dbReference type="AlphaFoldDB" id="A0A6D2KWW0"/>
<dbReference type="PANTHER" id="PTHR31469:SF4">
    <property type="entry name" value="O-FUCOSYLTRANSFERASE FAMILY PROTEIN"/>
    <property type="match status" value="1"/>
</dbReference>
<dbReference type="GO" id="GO:0005794">
    <property type="term" value="C:Golgi apparatus"/>
    <property type="evidence" value="ECO:0007669"/>
    <property type="project" value="TreeGrafter"/>
</dbReference>
<evidence type="ECO:0000313" key="2">
    <source>
        <dbReference type="EMBL" id="CAA7057779.1"/>
    </source>
</evidence>
<evidence type="ECO:0000313" key="3">
    <source>
        <dbReference type="Proteomes" id="UP000467841"/>
    </source>
</evidence>
<sequence length="323" mass="37284">MEKKKKSESLKLVKLKDAINLINQEVNLLGVVTERRERFDRCINGKFLSIELKLGRSSRWSSWSSRWLPPSSFAYPVELRPCTKSFLAPHVPYAPKCSKRPISKDQTCISPEPENYWYRVCEGQASKYVERPWHSLWKSKRLMNIVSEISGKMDWDFDAVHVLERGGYGRRRLRFDSLPSLGEVYAKIVREEQRLTSAKAREQQQEAIGFVTRRKELPTFVRPSQTETRSDSATSIRRDRNALCSHCGRSGHEKKEGWQLVGFPEWWLDRNKNPSGGRDRGGGRGDTTTLVVDVVRPMLHTPQVPTRLPFRSLQPTNGRLFPS</sequence>
<dbReference type="OrthoDB" id="1909691at2759"/>
<dbReference type="Proteomes" id="UP000467841">
    <property type="component" value="Unassembled WGS sequence"/>
</dbReference>
<comment type="caution">
    <text evidence="2">The sequence shown here is derived from an EMBL/GenBank/DDBJ whole genome shotgun (WGS) entry which is preliminary data.</text>
</comment>
<reference evidence="2" key="1">
    <citation type="submission" date="2020-01" db="EMBL/GenBank/DDBJ databases">
        <authorList>
            <person name="Mishra B."/>
        </authorList>
    </citation>
    <scope>NUCLEOTIDE SEQUENCE [LARGE SCALE GENOMIC DNA]</scope>
</reference>
<proteinExistence type="predicted"/>
<feature type="domain" description="DUF7075" evidence="1">
    <location>
        <begin position="112"/>
        <end position="174"/>
    </location>
</feature>
<gene>
    <name evidence="2" type="ORF">MERR_LOCUS45015</name>
</gene>